<evidence type="ECO:0000313" key="3">
    <source>
        <dbReference type="EMBL" id="ORC88709.1"/>
    </source>
</evidence>
<dbReference type="RefSeq" id="XP_028882775.1">
    <property type="nucleotide sequence ID" value="XM_029025792.1"/>
</dbReference>
<keyword evidence="2" id="KW-0472">Membrane</keyword>
<accession>A0A1X0NWY1</accession>
<comment type="caution">
    <text evidence="3">The sequence shown here is derived from an EMBL/GenBank/DDBJ whole genome shotgun (WGS) entry which is preliminary data.</text>
</comment>
<evidence type="ECO:0000256" key="1">
    <source>
        <dbReference type="SAM" id="MobiDB-lite"/>
    </source>
</evidence>
<feature type="transmembrane region" description="Helical" evidence="2">
    <location>
        <begin position="62"/>
        <end position="82"/>
    </location>
</feature>
<dbReference type="AlphaFoldDB" id="A0A1X0NWY1"/>
<proteinExistence type="predicted"/>
<dbReference type="EMBL" id="NBCO01000015">
    <property type="protein sequence ID" value="ORC88709.1"/>
    <property type="molecule type" value="Genomic_DNA"/>
</dbReference>
<name>A0A1X0NWY1_9TRYP</name>
<feature type="transmembrane region" description="Helical" evidence="2">
    <location>
        <begin position="19"/>
        <end position="50"/>
    </location>
</feature>
<reference evidence="3 4" key="1">
    <citation type="submission" date="2017-03" db="EMBL/GenBank/DDBJ databases">
        <title>An alternative strategy for trypanosome survival in the mammalian bloodstream revealed through genome and transcriptome analysis of the ubiquitous bovine parasite Trypanosoma (Megatrypanum) theileri.</title>
        <authorList>
            <person name="Kelly S."/>
            <person name="Ivens A."/>
            <person name="Mott A."/>
            <person name="O'Neill E."/>
            <person name="Emms D."/>
            <person name="Macleod O."/>
            <person name="Voorheis P."/>
            <person name="Matthews J."/>
            <person name="Matthews K."/>
            <person name="Carrington M."/>
        </authorList>
    </citation>
    <scope>NUCLEOTIDE SEQUENCE [LARGE SCALE GENOMIC DNA]</scope>
    <source>
        <strain evidence="3">Edinburgh</strain>
    </source>
</reference>
<keyword evidence="4" id="KW-1185">Reference proteome</keyword>
<keyword evidence="2" id="KW-1133">Transmembrane helix</keyword>
<sequence>AIVASIEIMSLCCYFRERALTWCFILLLTVTLLFFFATFGTMLAFGIMYISVYNTRNSTLSGALLISFSFLSLAAAIGIPIFSCYRRKRQIQELDVEERSEVEPEADTMVTRPVVSHNDGKTSV</sequence>
<dbReference type="VEuPathDB" id="TriTrypDB:TM35_000151400"/>
<organism evidence="3 4">
    <name type="scientific">Trypanosoma theileri</name>
    <dbReference type="NCBI Taxonomy" id="67003"/>
    <lineage>
        <taxon>Eukaryota</taxon>
        <taxon>Discoba</taxon>
        <taxon>Euglenozoa</taxon>
        <taxon>Kinetoplastea</taxon>
        <taxon>Metakinetoplastina</taxon>
        <taxon>Trypanosomatida</taxon>
        <taxon>Trypanosomatidae</taxon>
        <taxon>Trypanosoma</taxon>
    </lineage>
</organism>
<evidence type="ECO:0000313" key="4">
    <source>
        <dbReference type="Proteomes" id="UP000192257"/>
    </source>
</evidence>
<keyword evidence="2" id="KW-0812">Transmembrane</keyword>
<dbReference type="GeneID" id="39985572"/>
<feature type="non-terminal residue" evidence="3">
    <location>
        <position position="1"/>
    </location>
</feature>
<evidence type="ECO:0000256" key="2">
    <source>
        <dbReference type="SAM" id="Phobius"/>
    </source>
</evidence>
<feature type="region of interest" description="Disordered" evidence="1">
    <location>
        <begin position="101"/>
        <end position="124"/>
    </location>
</feature>
<gene>
    <name evidence="3" type="ORF">TM35_000151400</name>
</gene>
<dbReference type="Proteomes" id="UP000192257">
    <property type="component" value="Unassembled WGS sequence"/>
</dbReference>
<protein>
    <submittedName>
        <fullName evidence="3">Uncharacterized protein</fullName>
    </submittedName>
</protein>